<feature type="domain" description="Major facilitator superfamily (MFS) profile" evidence="6">
    <location>
        <begin position="215"/>
        <end position="407"/>
    </location>
</feature>
<dbReference type="InterPro" id="IPR051788">
    <property type="entry name" value="MFS_Transporter"/>
</dbReference>
<dbReference type="GO" id="GO:0022857">
    <property type="term" value="F:transmembrane transporter activity"/>
    <property type="evidence" value="ECO:0007669"/>
    <property type="project" value="InterPro"/>
</dbReference>
<feature type="transmembrane region" description="Helical" evidence="5">
    <location>
        <begin position="311"/>
        <end position="333"/>
    </location>
</feature>
<evidence type="ECO:0000313" key="8">
    <source>
        <dbReference type="Proteomes" id="UP000198440"/>
    </source>
</evidence>
<dbReference type="Gene3D" id="1.20.1250.20">
    <property type="entry name" value="MFS general substrate transporter like domains"/>
    <property type="match status" value="2"/>
</dbReference>
<feature type="transmembrane region" description="Helical" evidence="5">
    <location>
        <begin position="61"/>
        <end position="81"/>
    </location>
</feature>
<feature type="transmembrane region" description="Helical" evidence="5">
    <location>
        <begin position="287"/>
        <end position="305"/>
    </location>
</feature>
<evidence type="ECO:0000256" key="2">
    <source>
        <dbReference type="ARBA" id="ARBA00022692"/>
    </source>
</evidence>
<keyword evidence="2 5" id="KW-0812">Transmembrane</keyword>
<accession>A0A239HN78</accession>
<feature type="transmembrane region" description="Helical" evidence="5">
    <location>
        <begin position="31"/>
        <end position="49"/>
    </location>
</feature>
<dbReference type="InterPro" id="IPR020846">
    <property type="entry name" value="MFS_dom"/>
</dbReference>
<sequence>MPRGVGFALDEAGAAWHPQGMLRDLYISRGPAAAFVAVGLYWGAFAALVPDLKPQVGLSDGGFGLAMLVSATGAVMAMWLAPWVQRRLGTVDLPVLGVVMAAAFLLPGLSGTGAGFALAMMAGAMASGTLDVSMNARLSLLEGQSRRSLMNLNHGLYSLSYAVAALSTGLAREAGWSPLAVFSALALPVLALCVQMARAPVRETPRAANAPESAPLSWALLGPLGVIVLLGFMAEQGTEGWSALHLERGLGAGAAMGALGPAILGLTMAVGRFGGQVVAQRVSEASVIRLAALLTAVGAVCAAWAPNLPVAYLGFAILGFGVSVVAPMAFSWCGRLVASEYKALAISRVAVLGYAGFFIGPPLMGGLSEAFGLAASFSMVGGLMLVIPLVLVPLAMRFEGREARPAE</sequence>
<feature type="transmembrane region" description="Helical" evidence="5">
    <location>
        <begin position="176"/>
        <end position="194"/>
    </location>
</feature>
<dbReference type="EMBL" id="FZON01000035">
    <property type="protein sequence ID" value="SNS82601.1"/>
    <property type="molecule type" value="Genomic_DNA"/>
</dbReference>
<keyword evidence="4 5" id="KW-0472">Membrane</keyword>
<evidence type="ECO:0000313" key="7">
    <source>
        <dbReference type="EMBL" id="SNS82601.1"/>
    </source>
</evidence>
<protein>
    <submittedName>
        <fullName evidence="7">Cyanate permease</fullName>
    </submittedName>
</protein>
<dbReference type="PROSITE" id="PS50850">
    <property type="entry name" value="MFS"/>
    <property type="match status" value="1"/>
</dbReference>
<dbReference type="PANTHER" id="PTHR23514">
    <property type="entry name" value="BYPASS OF STOP CODON PROTEIN 6"/>
    <property type="match status" value="1"/>
</dbReference>
<evidence type="ECO:0000256" key="4">
    <source>
        <dbReference type="ARBA" id="ARBA00023136"/>
    </source>
</evidence>
<gene>
    <name evidence="7" type="ORF">SAMN04488078_103519</name>
</gene>
<dbReference type="InterPro" id="IPR036259">
    <property type="entry name" value="MFS_trans_sf"/>
</dbReference>
<dbReference type="GO" id="GO:0016020">
    <property type="term" value="C:membrane"/>
    <property type="evidence" value="ECO:0007669"/>
    <property type="project" value="UniProtKB-SubCell"/>
</dbReference>
<feature type="transmembrane region" description="Helical" evidence="5">
    <location>
        <begin position="345"/>
        <end position="364"/>
    </location>
</feature>
<comment type="subcellular location">
    <subcellularLocation>
        <location evidence="1">Membrane</location>
        <topology evidence="1">Multi-pass membrane protein</topology>
    </subcellularLocation>
</comment>
<evidence type="ECO:0000256" key="5">
    <source>
        <dbReference type="SAM" id="Phobius"/>
    </source>
</evidence>
<dbReference type="AlphaFoldDB" id="A0A239HN78"/>
<evidence type="ECO:0000256" key="3">
    <source>
        <dbReference type="ARBA" id="ARBA00022989"/>
    </source>
</evidence>
<feature type="transmembrane region" description="Helical" evidence="5">
    <location>
        <begin position="254"/>
        <end position="275"/>
    </location>
</feature>
<keyword evidence="3 5" id="KW-1133">Transmembrane helix</keyword>
<feature type="transmembrane region" description="Helical" evidence="5">
    <location>
        <begin position="370"/>
        <end position="394"/>
    </location>
</feature>
<dbReference type="Proteomes" id="UP000198440">
    <property type="component" value="Unassembled WGS sequence"/>
</dbReference>
<feature type="transmembrane region" description="Helical" evidence="5">
    <location>
        <begin position="215"/>
        <end position="234"/>
    </location>
</feature>
<dbReference type="SUPFAM" id="SSF103473">
    <property type="entry name" value="MFS general substrate transporter"/>
    <property type="match status" value="1"/>
</dbReference>
<dbReference type="RefSeq" id="WP_245823274.1">
    <property type="nucleotide sequence ID" value="NZ_FZON01000035.1"/>
</dbReference>
<organism evidence="7 8">
    <name type="scientific">Antarctobacter heliothermus</name>
    <dbReference type="NCBI Taxonomy" id="74033"/>
    <lineage>
        <taxon>Bacteria</taxon>
        <taxon>Pseudomonadati</taxon>
        <taxon>Pseudomonadota</taxon>
        <taxon>Alphaproteobacteria</taxon>
        <taxon>Rhodobacterales</taxon>
        <taxon>Roseobacteraceae</taxon>
        <taxon>Antarctobacter</taxon>
    </lineage>
</organism>
<dbReference type="InterPro" id="IPR011701">
    <property type="entry name" value="MFS"/>
</dbReference>
<feature type="transmembrane region" description="Helical" evidence="5">
    <location>
        <begin position="93"/>
        <end position="110"/>
    </location>
</feature>
<evidence type="ECO:0000259" key="6">
    <source>
        <dbReference type="PROSITE" id="PS50850"/>
    </source>
</evidence>
<evidence type="ECO:0000256" key="1">
    <source>
        <dbReference type="ARBA" id="ARBA00004141"/>
    </source>
</evidence>
<reference evidence="7 8" key="1">
    <citation type="submission" date="2017-06" db="EMBL/GenBank/DDBJ databases">
        <authorList>
            <person name="Kim H.J."/>
            <person name="Triplett B.A."/>
        </authorList>
    </citation>
    <scope>NUCLEOTIDE SEQUENCE [LARGE SCALE GENOMIC DNA]</scope>
    <source>
        <strain evidence="7 8">DSM 11445</strain>
    </source>
</reference>
<dbReference type="PANTHER" id="PTHR23514:SF13">
    <property type="entry name" value="INNER MEMBRANE PROTEIN YBJJ"/>
    <property type="match status" value="1"/>
</dbReference>
<dbReference type="Pfam" id="PF07690">
    <property type="entry name" value="MFS_1"/>
    <property type="match status" value="1"/>
</dbReference>
<proteinExistence type="predicted"/>
<name>A0A239HN78_9RHOB</name>